<keyword evidence="4" id="KW-1185">Reference proteome</keyword>
<feature type="chain" id="PRO_5047403601" description="Ecp2 effector protein-like domain-containing protein" evidence="1">
    <location>
        <begin position="21"/>
        <end position="376"/>
    </location>
</feature>
<dbReference type="EMBL" id="JAQQWE010000001">
    <property type="protein sequence ID" value="KAK7965964.1"/>
    <property type="molecule type" value="Genomic_DNA"/>
</dbReference>
<organism evidence="3 4">
    <name type="scientific">Apiospora aurea</name>
    <dbReference type="NCBI Taxonomy" id="335848"/>
    <lineage>
        <taxon>Eukaryota</taxon>
        <taxon>Fungi</taxon>
        <taxon>Dikarya</taxon>
        <taxon>Ascomycota</taxon>
        <taxon>Pezizomycotina</taxon>
        <taxon>Sordariomycetes</taxon>
        <taxon>Xylariomycetidae</taxon>
        <taxon>Amphisphaeriales</taxon>
        <taxon>Apiosporaceae</taxon>
        <taxon>Apiospora</taxon>
    </lineage>
</organism>
<evidence type="ECO:0000313" key="4">
    <source>
        <dbReference type="Proteomes" id="UP001391051"/>
    </source>
</evidence>
<keyword evidence="1" id="KW-0732">Signal</keyword>
<dbReference type="RefSeq" id="XP_066705356.1">
    <property type="nucleotide sequence ID" value="XM_066836463.1"/>
</dbReference>
<dbReference type="Proteomes" id="UP001391051">
    <property type="component" value="Unassembled WGS sequence"/>
</dbReference>
<feature type="domain" description="Ecp2 effector protein-like" evidence="2">
    <location>
        <begin position="258"/>
        <end position="341"/>
    </location>
</feature>
<dbReference type="GeneID" id="92069525"/>
<evidence type="ECO:0000259" key="2">
    <source>
        <dbReference type="Pfam" id="PF14856"/>
    </source>
</evidence>
<evidence type="ECO:0000256" key="1">
    <source>
        <dbReference type="SAM" id="SignalP"/>
    </source>
</evidence>
<dbReference type="InterPro" id="IPR029226">
    <property type="entry name" value="Ecp2-like"/>
</dbReference>
<evidence type="ECO:0000313" key="3">
    <source>
        <dbReference type="EMBL" id="KAK7965964.1"/>
    </source>
</evidence>
<feature type="domain" description="Ecp2 effector protein-like" evidence="2">
    <location>
        <begin position="46"/>
        <end position="144"/>
    </location>
</feature>
<sequence>MMNAYIVAGLLAFLPSQALALPATLTSTASKSTASFEPVNYHDDLCAEVSYTDQTTADSALTADCQALKTWASNTKGFFILDGPSNDFTWTLQTQGSCSVMVKYVTPPDASAAVYIGNVDLYQILDHALNGTGATVGYTGTWNCTDEIYPATPQWWIKKADASSASASASASSPKLARQWLRSHPHTEDGDPDVCDSIIGGGPRKHNAVTGTSSSYPARASAIISSVLSAANNLVRPPPQKRDAPEVPFAPGNQSYTDCGTSSFTDLTTNDSPHWYDCAPMSKFTKNIGEWILSEGSDPGEWWRLSMPGVAMDKCELVVRNREGRPRVGNHDVNTILRYIQCEKDRAKGQTAEYRGGFTCGAAQTKVEWWMRKTQH</sequence>
<proteinExistence type="predicted"/>
<comment type="caution">
    <text evidence="3">The sequence shown here is derived from an EMBL/GenBank/DDBJ whole genome shotgun (WGS) entry which is preliminary data.</text>
</comment>
<gene>
    <name evidence="3" type="ORF">PG986_000241</name>
</gene>
<reference evidence="3 4" key="1">
    <citation type="submission" date="2023-01" db="EMBL/GenBank/DDBJ databases">
        <title>Analysis of 21 Apiospora genomes using comparative genomics revels a genus with tremendous synthesis potential of carbohydrate active enzymes and secondary metabolites.</title>
        <authorList>
            <person name="Sorensen T."/>
        </authorList>
    </citation>
    <scope>NUCLEOTIDE SEQUENCE [LARGE SCALE GENOMIC DNA]</scope>
    <source>
        <strain evidence="3 4">CBS 24483</strain>
    </source>
</reference>
<dbReference type="Pfam" id="PF14856">
    <property type="entry name" value="Hce2"/>
    <property type="match status" value="2"/>
</dbReference>
<accession>A0ABR1QTI7</accession>
<feature type="signal peptide" evidence="1">
    <location>
        <begin position="1"/>
        <end position="20"/>
    </location>
</feature>
<name>A0ABR1QTI7_9PEZI</name>
<protein>
    <recommendedName>
        <fullName evidence="2">Ecp2 effector protein-like domain-containing protein</fullName>
    </recommendedName>
</protein>